<sequence length="301" mass="30790">MGAVLPLERRPLRNSFAALRDLLAVGVPGDDTAALRDPRLPPAVWPGVLAREVAATARWSARRTLALAGREPAARAGWHGRGRVLALLPAHGHMVHLLRRAAPFAVCGVPVRVAGHDRQRAAIASAVSRTARLLRLPDDALRPAAAPAAEAVAALTADDLVVVTGHPATAEKVRAATRATVLGATGGCVVLAGPDGERLAAAAAALGSHRHPGSCTRLGGVWGTGPAGAAPWRRDGTGVAPGEVVTQAHPSAVLRLTGSLDEPPGEIAGYTALPCDADGALGTLVGFGRDPWQGWPGDFLV</sequence>
<dbReference type="EMBL" id="LBDA02000001">
    <property type="protein sequence ID" value="OIK29556.1"/>
    <property type="molecule type" value="Genomic_DNA"/>
</dbReference>
<protein>
    <submittedName>
        <fullName evidence="1">Uncharacterized protein</fullName>
    </submittedName>
</protein>
<evidence type="ECO:0000313" key="2">
    <source>
        <dbReference type="Proteomes" id="UP000034838"/>
    </source>
</evidence>
<gene>
    <name evidence="1" type="ORF">VT52_000385</name>
</gene>
<reference evidence="1" key="1">
    <citation type="submission" date="2016-10" db="EMBL/GenBank/DDBJ databases">
        <title>Genome sequence of Streptomyces malaysiense MUSC 136.</title>
        <authorList>
            <person name="Lee L.-H."/>
            <person name="Ser H.-L."/>
        </authorList>
    </citation>
    <scope>NUCLEOTIDE SEQUENCE [LARGE SCALE GENOMIC DNA]</scope>
    <source>
        <strain evidence="1">MUSC 136</strain>
    </source>
</reference>
<dbReference type="Proteomes" id="UP000034838">
    <property type="component" value="Unassembled WGS sequence"/>
</dbReference>
<evidence type="ECO:0000313" key="1">
    <source>
        <dbReference type="EMBL" id="OIK29556.1"/>
    </source>
</evidence>
<proteinExistence type="predicted"/>
<name>A0A1J4QAQ3_9ACTN</name>
<comment type="caution">
    <text evidence="1">The sequence shown here is derived from an EMBL/GenBank/DDBJ whole genome shotgun (WGS) entry which is preliminary data.</text>
</comment>
<accession>A0A1J4QAQ3</accession>
<dbReference type="AlphaFoldDB" id="A0A1J4QAQ3"/>
<organism evidence="1 2">
    <name type="scientific">Streptomyces malaysiense</name>
    <dbReference type="NCBI Taxonomy" id="1428626"/>
    <lineage>
        <taxon>Bacteria</taxon>
        <taxon>Bacillati</taxon>
        <taxon>Actinomycetota</taxon>
        <taxon>Actinomycetes</taxon>
        <taxon>Kitasatosporales</taxon>
        <taxon>Streptomycetaceae</taxon>
        <taxon>Streptomyces</taxon>
    </lineage>
</organism>
<keyword evidence="2" id="KW-1185">Reference proteome</keyword>